<evidence type="ECO:0000256" key="1">
    <source>
        <dbReference type="SAM" id="Phobius"/>
    </source>
</evidence>
<proteinExistence type="predicted"/>
<dbReference type="EMBL" id="JBGOOJ010000033">
    <property type="protein sequence ID" value="MEZ8092336.1"/>
    <property type="molecule type" value="Genomic_DNA"/>
</dbReference>
<keyword evidence="3" id="KW-1185">Reference proteome</keyword>
<gene>
    <name evidence="2" type="ORF">ACED24_19945</name>
</gene>
<comment type="caution">
    <text evidence="2">The sequence shown here is derived from an EMBL/GenBank/DDBJ whole genome shotgun (WGS) entry which is preliminary data.</text>
</comment>
<dbReference type="RefSeq" id="WP_017057184.1">
    <property type="nucleotide sequence ID" value="NZ_JBGONX010000037.1"/>
</dbReference>
<keyword evidence="1" id="KW-1133">Transmembrane helix</keyword>
<organism evidence="2 3">
    <name type="scientific">Vibrio kanaloae</name>
    <dbReference type="NCBI Taxonomy" id="170673"/>
    <lineage>
        <taxon>Bacteria</taxon>
        <taxon>Pseudomonadati</taxon>
        <taxon>Pseudomonadota</taxon>
        <taxon>Gammaproteobacteria</taxon>
        <taxon>Vibrionales</taxon>
        <taxon>Vibrionaceae</taxon>
        <taxon>Vibrio</taxon>
    </lineage>
</organism>
<keyword evidence="1" id="KW-0812">Transmembrane</keyword>
<accession>A0ABV4LLV5</accession>
<name>A0ABV4LLV5_9VIBR</name>
<feature type="transmembrane region" description="Helical" evidence="1">
    <location>
        <begin position="12"/>
        <end position="29"/>
    </location>
</feature>
<reference evidence="2 3" key="1">
    <citation type="submission" date="2024-06" db="EMBL/GenBank/DDBJ databases">
        <authorList>
            <person name="Steensen K."/>
            <person name="Seneca J."/>
            <person name="Bartlau N."/>
            <person name="Yu A.X."/>
            <person name="Polz M.F."/>
        </authorList>
    </citation>
    <scope>NUCLEOTIDE SEQUENCE [LARGE SCALE GENOMIC DNA]</scope>
    <source>
        <strain evidence="2 3">5S240</strain>
    </source>
</reference>
<keyword evidence="1" id="KW-0472">Membrane</keyword>
<dbReference type="Proteomes" id="UP001569177">
    <property type="component" value="Unassembled WGS sequence"/>
</dbReference>
<evidence type="ECO:0000313" key="3">
    <source>
        <dbReference type="Proteomes" id="UP001569177"/>
    </source>
</evidence>
<evidence type="ECO:0000313" key="2">
    <source>
        <dbReference type="EMBL" id="MEZ8092336.1"/>
    </source>
</evidence>
<sequence>MFEWLTQNKDLVTSFASIITALGVVFVALQARITANQAKIAAEQLKSDHERSRRETAINVIKDWNASLDMITPSARKFVQELTSDECKKLVKLESIKVDKKHHNLLTYALSSMPNEMGKLVITNDEITLDKRQISYLLHLLISHLNDLEVALLTWMNGIADKDIIEHQFKYLVCFNEGTYILEKLREEMAGKATYPAIDSFVEHLKERNKQGQLKNKGNIA</sequence>
<protein>
    <submittedName>
        <fullName evidence="2">Uncharacterized protein</fullName>
    </submittedName>
</protein>